<keyword evidence="1" id="KW-0805">Transcription regulation</keyword>
<accession>A0ABU8LIK9</accession>
<gene>
    <name evidence="6" type="ORF">WDU93_04015</name>
</gene>
<sequence>MARPPVYDEALRVRLLDAAAEIIDRKGPARLSLRDAAQAAGTSTSAVYALFGGKAELVTAVIEHGFTSFGRAQAMAEPEGLRALGVAYRSWALHNPALYRLMFGGAMLTVADCSPDPATTQESMMPLVRALVKGGLATEADSPRAALAIWAQVHGAVSLEFAGVAGADAPWDAVYDSVLDTIERGFRPA</sequence>
<dbReference type="Pfam" id="PF00440">
    <property type="entry name" value="TetR_N"/>
    <property type="match status" value="1"/>
</dbReference>
<dbReference type="InterPro" id="IPR036271">
    <property type="entry name" value="Tet_transcr_reg_TetR-rel_C_sf"/>
</dbReference>
<dbReference type="PANTHER" id="PTHR30055">
    <property type="entry name" value="HTH-TYPE TRANSCRIPTIONAL REGULATOR RUTR"/>
    <property type="match status" value="1"/>
</dbReference>
<evidence type="ECO:0000313" key="7">
    <source>
        <dbReference type="Proteomes" id="UP001366085"/>
    </source>
</evidence>
<dbReference type="EMBL" id="JBBDGN010000002">
    <property type="protein sequence ID" value="MEJ1090850.1"/>
    <property type="molecule type" value="Genomic_DNA"/>
</dbReference>
<evidence type="ECO:0000259" key="5">
    <source>
        <dbReference type="PROSITE" id="PS50977"/>
    </source>
</evidence>
<feature type="DNA-binding region" description="H-T-H motif" evidence="4">
    <location>
        <begin position="32"/>
        <end position="51"/>
    </location>
</feature>
<dbReference type="SUPFAM" id="SSF48498">
    <property type="entry name" value="Tetracyclin repressor-like, C-terminal domain"/>
    <property type="match status" value="1"/>
</dbReference>
<protein>
    <submittedName>
        <fullName evidence="6">TetR/AcrR family transcriptional regulator</fullName>
    </submittedName>
</protein>
<evidence type="ECO:0000256" key="1">
    <source>
        <dbReference type="ARBA" id="ARBA00023015"/>
    </source>
</evidence>
<dbReference type="InterPro" id="IPR009057">
    <property type="entry name" value="Homeodomain-like_sf"/>
</dbReference>
<keyword evidence="3" id="KW-0804">Transcription</keyword>
<dbReference type="InterPro" id="IPR001647">
    <property type="entry name" value="HTH_TetR"/>
</dbReference>
<reference evidence="6 7" key="1">
    <citation type="submission" date="2024-02" db="EMBL/GenBank/DDBJ databases">
        <authorList>
            <person name="Saticioglu I.B."/>
        </authorList>
    </citation>
    <scope>NUCLEOTIDE SEQUENCE [LARGE SCALE GENOMIC DNA]</scope>
    <source>
        <strain evidence="6 7">Mu-43</strain>
    </source>
</reference>
<evidence type="ECO:0000256" key="3">
    <source>
        <dbReference type="ARBA" id="ARBA00023163"/>
    </source>
</evidence>
<feature type="domain" description="HTH tetR-type" evidence="5">
    <location>
        <begin position="9"/>
        <end position="69"/>
    </location>
</feature>
<dbReference type="SUPFAM" id="SSF46689">
    <property type="entry name" value="Homeodomain-like"/>
    <property type="match status" value="1"/>
</dbReference>
<dbReference type="Proteomes" id="UP001366085">
    <property type="component" value="Unassembled WGS sequence"/>
</dbReference>
<dbReference type="Gene3D" id="1.10.357.10">
    <property type="entry name" value="Tetracycline Repressor, domain 2"/>
    <property type="match status" value="1"/>
</dbReference>
<evidence type="ECO:0000313" key="6">
    <source>
        <dbReference type="EMBL" id="MEJ1090850.1"/>
    </source>
</evidence>
<organism evidence="6 7">
    <name type="scientific">Microbacterium istanbulense</name>
    <dbReference type="NCBI Taxonomy" id="3122049"/>
    <lineage>
        <taxon>Bacteria</taxon>
        <taxon>Bacillati</taxon>
        <taxon>Actinomycetota</taxon>
        <taxon>Actinomycetes</taxon>
        <taxon>Micrococcales</taxon>
        <taxon>Microbacteriaceae</taxon>
        <taxon>Microbacterium</taxon>
    </lineage>
</organism>
<keyword evidence="7" id="KW-1185">Reference proteome</keyword>
<evidence type="ECO:0000256" key="2">
    <source>
        <dbReference type="ARBA" id="ARBA00023125"/>
    </source>
</evidence>
<dbReference type="RefSeq" id="WP_337317790.1">
    <property type="nucleotide sequence ID" value="NZ_JBBDGN010000002.1"/>
</dbReference>
<evidence type="ECO:0000256" key="4">
    <source>
        <dbReference type="PROSITE-ProRule" id="PRU00335"/>
    </source>
</evidence>
<name>A0ABU8LIK9_9MICO</name>
<dbReference type="Pfam" id="PF13305">
    <property type="entry name" value="TetR_C_33"/>
    <property type="match status" value="1"/>
</dbReference>
<dbReference type="InterPro" id="IPR025996">
    <property type="entry name" value="MT1864/Rv1816-like_C"/>
</dbReference>
<dbReference type="InterPro" id="IPR050109">
    <property type="entry name" value="HTH-type_TetR-like_transc_reg"/>
</dbReference>
<comment type="caution">
    <text evidence="6">The sequence shown here is derived from an EMBL/GenBank/DDBJ whole genome shotgun (WGS) entry which is preliminary data.</text>
</comment>
<dbReference type="PRINTS" id="PR00455">
    <property type="entry name" value="HTHTETR"/>
</dbReference>
<proteinExistence type="predicted"/>
<dbReference type="PANTHER" id="PTHR30055:SF234">
    <property type="entry name" value="HTH-TYPE TRANSCRIPTIONAL REGULATOR BETI"/>
    <property type="match status" value="1"/>
</dbReference>
<dbReference type="PROSITE" id="PS50977">
    <property type="entry name" value="HTH_TETR_2"/>
    <property type="match status" value="1"/>
</dbReference>
<keyword evidence="2 4" id="KW-0238">DNA-binding</keyword>